<sequence length="231" mass="26464">MTSINFKFFIENDSNPFILFTNTGKIKYLNNSAEVLMGSCKPKEIFDLALAYAPQTFGVKKSALTLNFNSFEFYGINVLYENDDFIGIHLYNKALDKVDRQMVLDGFTATDINMLLQANIELFDMNYEGKISLLTDYHIPEFQMHQNNFSLFLRTLLAQYTNSKKLQIHVKIKLGEQVIIKEKKYSIIVLELKGNERSQETDKELSTLASKNCINVSLQKESVTLEIPAIS</sequence>
<dbReference type="EMBL" id="CACVAP010000069">
    <property type="protein sequence ID" value="CAA6813155.1"/>
    <property type="molecule type" value="Genomic_DNA"/>
</dbReference>
<proteinExistence type="predicted"/>
<evidence type="ECO:0008006" key="2">
    <source>
        <dbReference type="Google" id="ProtNLM"/>
    </source>
</evidence>
<name>A0A6S6T4I1_9BACT</name>
<reference evidence="1" key="1">
    <citation type="submission" date="2020-01" db="EMBL/GenBank/DDBJ databases">
        <authorList>
            <person name="Meier V. D."/>
            <person name="Meier V D."/>
        </authorList>
    </citation>
    <scope>NUCLEOTIDE SEQUENCE</scope>
    <source>
        <strain evidence="1">HLG_WM_MAG_06</strain>
    </source>
</reference>
<gene>
    <name evidence="1" type="ORF">HELGO_WM19155</name>
</gene>
<evidence type="ECO:0000313" key="1">
    <source>
        <dbReference type="EMBL" id="CAA6813155.1"/>
    </source>
</evidence>
<organism evidence="1">
    <name type="scientific">uncultured Sulfurovum sp</name>
    <dbReference type="NCBI Taxonomy" id="269237"/>
    <lineage>
        <taxon>Bacteria</taxon>
        <taxon>Pseudomonadati</taxon>
        <taxon>Campylobacterota</taxon>
        <taxon>Epsilonproteobacteria</taxon>
        <taxon>Campylobacterales</taxon>
        <taxon>Sulfurovaceae</taxon>
        <taxon>Sulfurovum</taxon>
        <taxon>environmental samples</taxon>
    </lineage>
</organism>
<accession>A0A6S6T4I1</accession>
<protein>
    <recommendedName>
        <fullName evidence="2">PAS domain-containing protein</fullName>
    </recommendedName>
</protein>
<dbReference type="AlphaFoldDB" id="A0A6S6T4I1"/>